<dbReference type="STRING" id="1051891.A0A0C3Q4L3"/>
<feature type="transmembrane region" description="Helical" evidence="1">
    <location>
        <begin position="65"/>
        <end position="90"/>
    </location>
</feature>
<reference evidence="3 4" key="1">
    <citation type="submission" date="2014-04" db="EMBL/GenBank/DDBJ databases">
        <authorList>
            <consortium name="DOE Joint Genome Institute"/>
            <person name="Kuo A."/>
            <person name="Girlanda M."/>
            <person name="Perotto S."/>
            <person name="Kohler A."/>
            <person name="Nagy L.G."/>
            <person name="Floudas D."/>
            <person name="Copeland A."/>
            <person name="Barry K.W."/>
            <person name="Cichocki N."/>
            <person name="Veneault-Fourrey C."/>
            <person name="LaButti K."/>
            <person name="Lindquist E.A."/>
            <person name="Lipzen A."/>
            <person name="Lundell T."/>
            <person name="Morin E."/>
            <person name="Murat C."/>
            <person name="Sun H."/>
            <person name="Tunlid A."/>
            <person name="Henrissat B."/>
            <person name="Grigoriev I.V."/>
            <person name="Hibbett D.S."/>
            <person name="Martin F."/>
            <person name="Nordberg H.P."/>
            <person name="Cantor M.N."/>
            <person name="Hua S.X."/>
        </authorList>
    </citation>
    <scope>NUCLEOTIDE SEQUENCE [LARGE SCALE GENOMIC DNA]</scope>
    <source>
        <strain evidence="3 4">MUT 4182</strain>
    </source>
</reference>
<dbReference type="InterPro" id="IPR045338">
    <property type="entry name" value="DUF6535"/>
</dbReference>
<organism evidence="3 4">
    <name type="scientific">Tulasnella calospora MUT 4182</name>
    <dbReference type="NCBI Taxonomy" id="1051891"/>
    <lineage>
        <taxon>Eukaryota</taxon>
        <taxon>Fungi</taxon>
        <taxon>Dikarya</taxon>
        <taxon>Basidiomycota</taxon>
        <taxon>Agaricomycotina</taxon>
        <taxon>Agaricomycetes</taxon>
        <taxon>Cantharellales</taxon>
        <taxon>Tulasnellaceae</taxon>
        <taxon>Tulasnella</taxon>
    </lineage>
</organism>
<evidence type="ECO:0000313" key="4">
    <source>
        <dbReference type="Proteomes" id="UP000054248"/>
    </source>
</evidence>
<dbReference type="AlphaFoldDB" id="A0A0C3Q4L3"/>
<protein>
    <recommendedName>
        <fullName evidence="2">DUF6535 domain-containing protein</fullName>
    </recommendedName>
</protein>
<evidence type="ECO:0000259" key="2">
    <source>
        <dbReference type="Pfam" id="PF20153"/>
    </source>
</evidence>
<keyword evidence="1" id="KW-1133">Transmembrane helix</keyword>
<name>A0A0C3Q4L3_9AGAM</name>
<dbReference type="Proteomes" id="UP000054248">
    <property type="component" value="Unassembled WGS sequence"/>
</dbReference>
<reference evidence="4" key="2">
    <citation type="submission" date="2015-01" db="EMBL/GenBank/DDBJ databases">
        <title>Evolutionary Origins and Diversification of the Mycorrhizal Mutualists.</title>
        <authorList>
            <consortium name="DOE Joint Genome Institute"/>
            <consortium name="Mycorrhizal Genomics Consortium"/>
            <person name="Kohler A."/>
            <person name="Kuo A."/>
            <person name="Nagy L.G."/>
            <person name="Floudas D."/>
            <person name="Copeland A."/>
            <person name="Barry K.W."/>
            <person name="Cichocki N."/>
            <person name="Veneault-Fourrey C."/>
            <person name="LaButti K."/>
            <person name="Lindquist E.A."/>
            <person name="Lipzen A."/>
            <person name="Lundell T."/>
            <person name="Morin E."/>
            <person name="Murat C."/>
            <person name="Riley R."/>
            <person name="Ohm R."/>
            <person name="Sun H."/>
            <person name="Tunlid A."/>
            <person name="Henrissat B."/>
            <person name="Grigoriev I.V."/>
            <person name="Hibbett D.S."/>
            <person name="Martin F."/>
        </authorList>
    </citation>
    <scope>NUCLEOTIDE SEQUENCE [LARGE SCALE GENOMIC DNA]</scope>
    <source>
        <strain evidence="4">MUT 4182</strain>
    </source>
</reference>
<keyword evidence="4" id="KW-1185">Reference proteome</keyword>
<keyword evidence="1" id="KW-0812">Transmembrane</keyword>
<dbReference type="HOGENOM" id="CLU_018688_3_1_1"/>
<keyword evidence="1" id="KW-0472">Membrane</keyword>
<gene>
    <name evidence="3" type="ORF">M407DRAFT_49848</name>
</gene>
<sequence length="122" mass="13388">AGLFAGVNSAFLAPTLPFLSPDPVDDTNALLSQNTAILIQMASGRNDSVSLNSMLPSTSFAPSDAILSVNILFVLSLTFAIISSFLAVIGRQWLVYYRNRRGGGPDRQRWEQLKRFLGAERW</sequence>
<dbReference type="EMBL" id="KN823301">
    <property type="protein sequence ID" value="KIO18251.1"/>
    <property type="molecule type" value="Genomic_DNA"/>
</dbReference>
<evidence type="ECO:0000313" key="3">
    <source>
        <dbReference type="EMBL" id="KIO18251.1"/>
    </source>
</evidence>
<evidence type="ECO:0000256" key="1">
    <source>
        <dbReference type="SAM" id="Phobius"/>
    </source>
</evidence>
<feature type="non-terminal residue" evidence="3">
    <location>
        <position position="122"/>
    </location>
</feature>
<proteinExistence type="predicted"/>
<feature type="domain" description="DUF6535" evidence="2">
    <location>
        <begin position="1"/>
        <end position="122"/>
    </location>
</feature>
<dbReference type="Pfam" id="PF20153">
    <property type="entry name" value="DUF6535"/>
    <property type="match status" value="1"/>
</dbReference>
<accession>A0A0C3Q4L3</accession>
<dbReference type="OrthoDB" id="3249392at2759"/>
<feature type="non-terminal residue" evidence="3">
    <location>
        <position position="1"/>
    </location>
</feature>